<feature type="domain" description="Flagellar basal body rod protein N-terminal" evidence="3">
    <location>
        <begin position="6"/>
        <end position="36"/>
    </location>
</feature>
<evidence type="ECO:0000313" key="7">
    <source>
        <dbReference type="Proteomes" id="UP000287969"/>
    </source>
</evidence>
<dbReference type="PANTHER" id="PTHR30435">
    <property type="entry name" value="FLAGELLAR PROTEIN"/>
    <property type="match status" value="1"/>
</dbReference>
<dbReference type="Pfam" id="PF00460">
    <property type="entry name" value="Flg_bb_rod"/>
    <property type="match status" value="1"/>
</dbReference>
<keyword evidence="6" id="KW-0966">Cell projection</keyword>
<evidence type="ECO:0000256" key="2">
    <source>
        <dbReference type="RuleBase" id="RU362116"/>
    </source>
</evidence>
<evidence type="ECO:0000313" key="6">
    <source>
        <dbReference type="EMBL" id="QAT60669.1"/>
    </source>
</evidence>
<comment type="similarity">
    <text evidence="1 2">Belongs to the flagella basal body rod proteins family.</text>
</comment>
<proteinExistence type="inferred from homology"/>
<sequence length="349" mass="38683">MLNRGLYISATSLIANQRKMDVIANNIANMNTTGFKKDIPITESFPEALLAKINDKPDSDLTATGQNQITYENHGEVHIAHTENGYFMIRTPMGVSYEKDIRFIVDDEGNLRTYYKNEKDEYKTDGENLILGRDGNPVNAQENIEGMLEGMVYYPNRNIIGTMSGGVKFHKIVSDFTQGDIVETGGKTDVALNGSGFFKVQGEDGEVLYTRDGSFAINNEGILTTSDGREVVGRQGQININGDSIEIRKNGEIVVDGAVVDSLDIVDLDNKEYLRKVGDNLYRMLDGVNGEEIPFQGEVMSGCLESSNVDSIKEMVNMISLLRNYESCQKAVRTQDEMLEKAANEIGRV</sequence>
<dbReference type="Pfam" id="PF06429">
    <property type="entry name" value="Flg_bbr_C"/>
    <property type="match status" value="1"/>
</dbReference>
<organism evidence="6 7">
    <name type="scientific">Acidilutibacter cellobiosedens</name>
    <dbReference type="NCBI Taxonomy" id="2507161"/>
    <lineage>
        <taxon>Bacteria</taxon>
        <taxon>Bacillati</taxon>
        <taxon>Bacillota</taxon>
        <taxon>Tissierellia</taxon>
        <taxon>Tissierellales</taxon>
        <taxon>Acidilutibacteraceae</taxon>
        <taxon>Acidilutibacter</taxon>
    </lineage>
</organism>
<feature type="domain" description="Flagellar basal-body/hook protein C-terminal" evidence="4">
    <location>
        <begin position="301"/>
        <end position="344"/>
    </location>
</feature>
<dbReference type="InterPro" id="IPR001444">
    <property type="entry name" value="Flag_bb_rod_N"/>
</dbReference>
<accession>A0A410Q9M6</accession>
<gene>
    <name evidence="6" type="ORF">EQM13_03295</name>
</gene>
<comment type="subcellular location">
    <subcellularLocation>
        <location evidence="2">Bacterial flagellum basal body</location>
    </subcellularLocation>
</comment>
<evidence type="ECO:0000259" key="3">
    <source>
        <dbReference type="Pfam" id="PF00460"/>
    </source>
</evidence>
<evidence type="ECO:0000259" key="5">
    <source>
        <dbReference type="Pfam" id="PF22692"/>
    </source>
</evidence>
<dbReference type="InterPro" id="IPR053967">
    <property type="entry name" value="LlgE_F_G-like_D1"/>
</dbReference>
<dbReference type="KEGG" id="spoa:EQM13_03295"/>
<dbReference type="NCBIfam" id="TIGR03506">
    <property type="entry name" value="FlgEFG_subfam"/>
    <property type="match status" value="1"/>
</dbReference>
<keyword evidence="2" id="KW-0975">Bacterial flagellum</keyword>
<dbReference type="InterPro" id="IPR020013">
    <property type="entry name" value="Flagellar_FlgE/F/G"/>
</dbReference>
<dbReference type="PANTHER" id="PTHR30435:SF19">
    <property type="entry name" value="FLAGELLAR BASAL-BODY ROD PROTEIN FLGG"/>
    <property type="match status" value="1"/>
</dbReference>
<dbReference type="GO" id="GO:0009425">
    <property type="term" value="C:bacterial-type flagellum basal body"/>
    <property type="evidence" value="ECO:0007669"/>
    <property type="project" value="UniProtKB-SubCell"/>
</dbReference>
<dbReference type="OrthoDB" id="9800375at2"/>
<dbReference type="Proteomes" id="UP000287969">
    <property type="component" value="Chromosome"/>
</dbReference>
<evidence type="ECO:0000256" key="1">
    <source>
        <dbReference type="ARBA" id="ARBA00009677"/>
    </source>
</evidence>
<dbReference type="AlphaFoldDB" id="A0A410Q9M6"/>
<dbReference type="EMBL" id="CP035282">
    <property type="protein sequence ID" value="QAT60669.1"/>
    <property type="molecule type" value="Genomic_DNA"/>
</dbReference>
<reference evidence="7" key="1">
    <citation type="submission" date="2019-01" db="EMBL/GenBank/DDBJ databases">
        <title>Draft genomes of a novel of Sporanaerobacter strains.</title>
        <authorList>
            <person name="Ma S."/>
        </authorList>
    </citation>
    <scope>NUCLEOTIDE SEQUENCE [LARGE SCALE GENOMIC DNA]</scope>
    <source>
        <strain evidence="7">NJN-17</strain>
    </source>
</reference>
<dbReference type="GO" id="GO:0071978">
    <property type="term" value="P:bacterial-type flagellum-dependent swarming motility"/>
    <property type="evidence" value="ECO:0007669"/>
    <property type="project" value="TreeGrafter"/>
</dbReference>
<dbReference type="Pfam" id="PF22692">
    <property type="entry name" value="LlgE_F_G_D1"/>
    <property type="match status" value="1"/>
</dbReference>
<keyword evidence="6" id="KW-0282">Flagellum</keyword>
<dbReference type="InterPro" id="IPR037925">
    <property type="entry name" value="FlgE/F/G-like"/>
</dbReference>
<protein>
    <submittedName>
        <fullName evidence="6">Flagellar hook-basal body complex protein</fullName>
    </submittedName>
</protein>
<dbReference type="SUPFAM" id="SSF117143">
    <property type="entry name" value="Flagellar hook protein flgE"/>
    <property type="match status" value="1"/>
</dbReference>
<keyword evidence="6" id="KW-0969">Cilium</keyword>
<keyword evidence="7" id="KW-1185">Reference proteome</keyword>
<evidence type="ECO:0000259" key="4">
    <source>
        <dbReference type="Pfam" id="PF06429"/>
    </source>
</evidence>
<name>A0A410Q9M6_9FIRM</name>
<dbReference type="InterPro" id="IPR010930">
    <property type="entry name" value="Flg_bb/hook_C_dom"/>
</dbReference>
<feature type="domain" description="Flagellar hook protein FlgE/F/G-like D1" evidence="5">
    <location>
        <begin position="191"/>
        <end position="254"/>
    </location>
</feature>